<dbReference type="AlphaFoldDB" id="A0A645E421"/>
<reference evidence="1" key="1">
    <citation type="submission" date="2019-08" db="EMBL/GenBank/DDBJ databases">
        <authorList>
            <person name="Kucharzyk K."/>
            <person name="Murdoch R.W."/>
            <person name="Higgins S."/>
            <person name="Loffler F."/>
        </authorList>
    </citation>
    <scope>NUCLEOTIDE SEQUENCE</scope>
</reference>
<comment type="caution">
    <text evidence="1">The sequence shown here is derived from an EMBL/GenBank/DDBJ whole genome shotgun (WGS) entry which is preliminary data.</text>
</comment>
<dbReference type="EMBL" id="VSSQ01042886">
    <property type="protein sequence ID" value="MPM96510.1"/>
    <property type="molecule type" value="Genomic_DNA"/>
</dbReference>
<evidence type="ECO:0000313" key="1">
    <source>
        <dbReference type="EMBL" id="MPM96510.1"/>
    </source>
</evidence>
<sequence>MVSADQLPKRYVTLTGDDVIEVVEVQKSGGFGVLLSAFGKLISESVE</sequence>
<proteinExistence type="predicted"/>
<organism evidence="1">
    <name type="scientific">bioreactor metagenome</name>
    <dbReference type="NCBI Taxonomy" id="1076179"/>
    <lineage>
        <taxon>unclassified sequences</taxon>
        <taxon>metagenomes</taxon>
        <taxon>ecological metagenomes</taxon>
    </lineage>
</organism>
<accession>A0A645E421</accession>
<protein>
    <submittedName>
        <fullName evidence="1">Uncharacterized protein</fullName>
    </submittedName>
</protein>
<gene>
    <name evidence="1" type="ORF">SDC9_143674</name>
</gene>
<name>A0A645E421_9ZZZZ</name>